<protein>
    <submittedName>
        <fullName evidence="2">Uncharacterized protein</fullName>
    </submittedName>
</protein>
<proteinExistence type="predicted"/>
<keyword evidence="1" id="KW-0732">Signal</keyword>
<reference evidence="2" key="1">
    <citation type="submission" date="2021-04" db="EMBL/GenBank/DDBJ databases">
        <authorList>
            <consortium name="Molecular Ecology Group"/>
        </authorList>
    </citation>
    <scope>NUCLEOTIDE SEQUENCE</scope>
</reference>
<name>A0A8S3YBU2_9EUPU</name>
<evidence type="ECO:0000313" key="3">
    <source>
        <dbReference type="Proteomes" id="UP000678393"/>
    </source>
</evidence>
<accession>A0A8S3YBU2</accession>
<evidence type="ECO:0000256" key="1">
    <source>
        <dbReference type="SAM" id="SignalP"/>
    </source>
</evidence>
<dbReference type="Proteomes" id="UP000678393">
    <property type="component" value="Unassembled WGS sequence"/>
</dbReference>
<feature type="chain" id="PRO_5035827671" evidence="1">
    <location>
        <begin position="26"/>
        <end position="107"/>
    </location>
</feature>
<dbReference type="AlphaFoldDB" id="A0A8S3YBU2"/>
<comment type="caution">
    <text evidence="2">The sequence shown here is derived from an EMBL/GenBank/DDBJ whole genome shotgun (WGS) entry which is preliminary data.</text>
</comment>
<dbReference type="OrthoDB" id="6104532at2759"/>
<sequence>MSSGVAFSTLALVAALVCLMTCVRSSPMNVIEPVVPLVEMESEHACFFICNICFPEPEDTQNLLECSNEVCLTMMGGFCPMEKFLWLGHHCRHYSELERMWSSYAKH</sequence>
<dbReference type="EMBL" id="CAJHNH020000025">
    <property type="protein sequence ID" value="CAG5114693.1"/>
    <property type="molecule type" value="Genomic_DNA"/>
</dbReference>
<keyword evidence="3" id="KW-1185">Reference proteome</keyword>
<gene>
    <name evidence="2" type="ORF">CUNI_LOCUS251</name>
</gene>
<evidence type="ECO:0000313" key="2">
    <source>
        <dbReference type="EMBL" id="CAG5114693.1"/>
    </source>
</evidence>
<organism evidence="2 3">
    <name type="scientific">Candidula unifasciata</name>
    <dbReference type="NCBI Taxonomy" id="100452"/>
    <lineage>
        <taxon>Eukaryota</taxon>
        <taxon>Metazoa</taxon>
        <taxon>Spiralia</taxon>
        <taxon>Lophotrochozoa</taxon>
        <taxon>Mollusca</taxon>
        <taxon>Gastropoda</taxon>
        <taxon>Heterobranchia</taxon>
        <taxon>Euthyneura</taxon>
        <taxon>Panpulmonata</taxon>
        <taxon>Eupulmonata</taxon>
        <taxon>Stylommatophora</taxon>
        <taxon>Helicina</taxon>
        <taxon>Helicoidea</taxon>
        <taxon>Geomitridae</taxon>
        <taxon>Candidula</taxon>
    </lineage>
</organism>
<feature type="signal peptide" evidence="1">
    <location>
        <begin position="1"/>
        <end position="25"/>
    </location>
</feature>